<dbReference type="Gene3D" id="1.10.287.70">
    <property type="match status" value="1"/>
</dbReference>
<keyword evidence="4 12" id="KW-0812">Transmembrane</keyword>
<dbReference type="InterPro" id="IPR003929">
    <property type="entry name" value="K_chnl_BK_asu"/>
</dbReference>
<comment type="subcellular location">
    <subcellularLocation>
        <location evidence="1">Membrane</location>
        <topology evidence="1">Multi-pass membrane protein</topology>
    </subcellularLocation>
</comment>
<dbReference type="PANTHER" id="PTHR10027:SF10">
    <property type="entry name" value="SLOWPOKE 2, ISOFORM D"/>
    <property type="match status" value="1"/>
</dbReference>
<dbReference type="VEuPathDB" id="ToxoDB:cyc_01378"/>
<evidence type="ECO:0000256" key="5">
    <source>
        <dbReference type="ARBA" id="ARBA00022826"/>
    </source>
</evidence>
<dbReference type="SUPFAM" id="SSF81324">
    <property type="entry name" value="Voltage-gated potassium channels"/>
    <property type="match status" value="1"/>
</dbReference>
<keyword evidence="9 12" id="KW-0472">Membrane</keyword>
<evidence type="ECO:0000256" key="7">
    <source>
        <dbReference type="ARBA" id="ARBA00022989"/>
    </source>
</evidence>
<evidence type="ECO:0000313" key="15">
    <source>
        <dbReference type="Proteomes" id="UP000095192"/>
    </source>
</evidence>
<evidence type="ECO:0000256" key="6">
    <source>
        <dbReference type="ARBA" id="ARBA00022958"/>
    </source>
</evidence>
<evidence type="ECO:0000313" key="14">
    <source>
        <dbReference type="EMBL" id="OEH76040.1"/>
    </source>
</evidence>
<reference evidence="14 15" key="1">
    <citation type="journal article" date="2016" name="BMC Genomics">
        <title>Comparative genomics reveals Cyclospora cayetanensis possesses coccidia-like metabolism and invasion components but unique surface antigens.</title>
        <authorList>
            <person name="Liu S."/>
            <person name="Wang L."/>
            <person name="Zheng H."/>
            <person name="Xu Z."/>
            <person name="Roellig D.M."/>
            <person name="Li N."/>
            <person name="Frace M.A."/>
            <person name="Tang K."/>
            <person name="Arrowood M.J."/>
            <person name="Moss D.M."/>
            <person name="Zhang L."/>
            <person name="Feng Y."/>
            <person name="Xiao L."/>
        </authorList>
    </citation>
    <scope>NUCLEOTIDE SEQUENCE [LARGE SCALE GENOMIC DNA]</scope>
    <source>
        <strain evidence="14 15">CHN_HEN01</strain>
    </source>
</reference>
<keyword evidence="3" id="KW-0633">Potassium transport</keyword>
<feature type="transmembrane region" description="Helical" evidence="12">
    <location>
        <begin position="15"/>
        <end position="37"/>
    </location>
</feature>
<dbReference type="InterPro" id="IPR047871">
    <property type="entry name" value="K_chnl_Slo-like"/>
</dbReference>
<keyword evidence="6" id="KW-0630">Potassium</keyword>
<keyword evidence="15" id="KW-1185">Reference proteome</keyword>
<evidence type="ECO:0000259" key="13">
    <source>
        <dbReference type="Pfam" id="PF03493"/>
    </source>
</evidence>
<proteinExistence type="predicted"/>
<evidence type="ECO:0000256" key="8">
    <source>
        <dbReference type="ARBA" id="ARBA00023065"/>
    </source>
</evidence>
<evidence type="ECO:0000256" key="1">
    <source>
        <dbReference type="ARBA" id="ARBA00004141"/>
    </source>
</evidence>
<gene>
    <name evidence="14" type="ORF">cyc_01378</name>
</gene>
<feature type="region of interest" description="Disordered" evidence="11">
    <location>
        <begin position="1181"/>
        <end position="1201"/>
    </location>
</feature>
<evidence type="ECO:0000256" key="12">
    <source>
        <dbReference type="SAM" id="Phobius"/>
    </source>
</evidence>
<dbReference type="PANTHER" id="PTHR10027">
    <property type="entry name" value="CALCIUM-ACTIVATED POTASSIUM CHANNEL ALPHA CHAIN"/>
    <property type="match status" value="1"/>
</dbReference>
<keyword evidence="5" id="KW-0631">Potassium channel</keyword>
<evidence type="ECO:0000256" key="11">
    <source>
        <dbReference type="SAM" id="MobiDB-lite"/>
    </source>
</evidence>
<evidence type="ECO:0000256" key="4">
    <source>
        <dbReference type="ARBA" id="ARBA00022692"/>
    </source>
</evidence>
<dbReference type="InParanoid" id="A0A1D3CXX0"/>
<name>A0A1D3CXX0_9EIME</name>
<accession>A0A1D3CXX0</accession>
<feature type="domain" description="Calcium-activated potassium channel BK alpha subunit" evidence="13">
    <location>
        <begin position="494"/>
        <end position="571"/>
    </location>
</feature>
<evidence type="ECO:0000256" key="3">
    <source>
        <dbReference type="ARBA" id="ARBA00022538"/>
    </source>
</evidence>
<feature type="region of interest" description="Disordered" evidence="11">
    <location>
        <begin position="874"/>
        <end position="944"/>
    </location>
</feature>
<feature type="transmembrane region" description="Helical" evidence="12">
    <location>
        <begin position="49"/>
        <end position="66"/>
    </location>
</feature>
<keyword evidence="10" id="KW-0407">Ion channel</keyword>
<sequence length="1365" mass="149030">MPLQLPPSVFTYSRLLRLCLDLAVVLALVGSMMYVALDSNTWDYAPVRIIPTIIGWSLFALSLLLSDKLYQLYKEWLQGWPSLNSWQTLSTECRWCRSFRKCGTESMDFKHLNASETYLARVVRWVMLLHANLKNGIHRVCSRPSFRAAAVLWAIGFSVTWCSTLADWRRDSNEERWDFGNLSTTEYAIQEVFLAAATLEFILSFLHQMELLSLVLSPSFWVEVATLPPCIAAVHFAFGTFLGDYRISQVLLLMGCLRWLKSFVGYGDIHPTTWLGQGLCAVLIVTSLVWVPREFAVLIESFSSRKKILGSLPLRFFDSSFILLVGDVSPSQLSAFIQHRLPLTLPMTEKPCLPLAHSLCVHVCPCLRTLGIQETRLRCVTPPKLVVLTAENLNTYSHQLQEAQLGRVRMCIVSGEAGIGGVHGDLTLVKPTHSRGVFVLSAPASFNVFCDRQVLTRVVSVLKEGVDPTRCCVQLGTEICANVLATMGVTSFTILSDLKMSLISRSLSDCPGIIPLITNLSGSAYPDVPLGVLQSRFSPEAMQHIEAYIRGAKHALYSFSVPPCMYGMTFEVGHVPGAPFVQYSASCKVGEVTVNLFRVSGVITVGFRRGQTPLPGRGISCDDVLSRACACCFPRLAARRGCIGASLSLMKSSSLGVLHPPSGSSTTTRPSYWLNPYGNNCVLGAGDKLIIIAPSVAVAECLQYATRLPWARPFFRMRTLVSHLRQAGETKVSCLVKPDLFHRKSLSKVVDKRGTRNSAFALRPAEEATGFAAVSPTEELPTIATNPLVAVEEASPAFANSGPSTGVDEQHSDSFFALLSAPISPMCEHASCPLQAYTVSARRTTGCGSNTPCDLFSGLAGGASAGAAILQSRSGPRAFSRNPETEAGPSSPAQSNSSSRNSSTLEASMPSPHTSPTRPSHGGVSTIAGKAPDTSRRSSRFLGKSEVHVGHKLVQGRPAESQLVLDASKTAGLQPTLSRVHFETVRRSGGATTSACLLGACVHVPPRNRGSLQDGLLLPRPSPFHVERQGSILSEETFDDLAHADTSKLFVSSAAEAYERSFVDATKPLILVCGWPKFLSRLLKKLSLGSGNNVIVLAAETPPPWSDLKMLLPYASFTAIINGQPLNEKMEVLQSSGARISDGSPNVGNGALKSINAFGFSGSFSSKGRCNVSARLEPHPLRCKPPGPAPSSAGPSPPRKSFWRRRGAAFRLQRGPVKRNSRDGPFKFKKPFLFRRFVGEELVIIELQDHDNWRFITDAEWIEKDLRQAPCYSTASYLHSTAYMNGSFFCDRMLYSVITQNPTLSEFSVPPQLLVELVGNSIVTSARGLQLEDVPDYAFEEDGTFGRLFETMLLRDKIPIALYRQ</sequence>
<comment type="caution">
    <text evidence="14">The sequence shown here is derived from an EMBL/GenBank/DDBJ whole genome shotgun (WGS) entry which is preliminary data.</text>
</comment>
<dbReference type="Proteomes" id="UP000095192">
    <property type="component" value="Unassembled WGS sequence"/>
</dbReference>
<protein>
    <submittedName>
        <fullName evidence="14">Large protein with 8 or more transmembrane domains within nh2 related protein</fullName>
    </submittedName>
</protein>
<organism evidence="14 15">
    <name type="scientific">Cyclospora cayetanensis</name>
    <dbReference type="NCBI Taxonomy" id="88456"/>
    <lineage>
        <taxon>Eukaryota</taxon>
        <taxon>Sar</taxon>
        <taxon>Alveolata</taxon>
        <taxon>Apicomplexa</taxon>
        <taxon>Conoidasida</taxon>
        <taxon>Coccidia</taxon>
        <taxon>Eucoccidiorida</taxon>
        <taxon>Eimeriorina</taxon>
        <taxon>Eimeriidae</taxon>
        <taxon>Cyclospora</taxon>
    </lineage>
</organism>
<dbReference type="Pfam" id="PF03493">
    <property type="entry name" value="BK_channel_a"/>
    <property type="match status" value="1"/>
</dbReference>
<dbReference type="EMBL" id="JROU02001542">
    <property type="protein sequence ID" value="OEH76040.1"/>
    <property type="molecule type" value="Genomic_DNA"/>
</dbReference>
<keyword evidence="8" id="KW-0406">Ion transport</keyword>
<dbReference type="GO" id="GO:0016020">
    <property type="term" value="C:membrane"/>
    <property type="evidence" value="ECO:0007669"/>
    <property type="project" value="UniProtKB-SubCell"/>
</dbReference>
<dbReference type="GO" id="GO:0005267">
    <property type="term" value="F:potassium channel activity"/>
    <property type="evidence" value="ECO:0007669"/>
    <property type="project" value="UniProtKB-KW"/>
</dbReference>
<keyword evidence="7 12" id="KW-1133">Transmembrane helix</keyword>
<evidence type="ECO:0000256" key="10">
    <source>
        <dbReference type="ARBA" id="ARBA00023303"/>
    </source>
</evidence>
<keyword evidence="2" id="KW-0813">Transport</keyword>
<evidence type="ECO:0000256" key="2">
    <source>
        <dbReference type="ARBA" id="ARBA00022448"/>
    </source>
</evidence>
<evidence type="ECO:0000256" key="9">
    <source>
        <dbReference type="ARBA" id="ARBA00023136"/>
    </source>
</evidence>
<feature type="compositionally biased region" description="Low complexity" evidence="11">
    <location>
        <begin position="889"/>
        <end position="921"/>
    </location>
</feature>